<accession>A0A6J5VWW9</accession>
<evidence type="ECO:0000256" key="1">
    <source>
        <dbReference type="SAM" id="MobiDB-lite"/>
    </source>
</evidence>
<dbReference type="Proteomes" id="UP000507245">
    <property type="component" value="Unassembled WGS sequence"/>
</dbReference>
<proteinExistence type="predicted"/>
<organism evidence="2 3">
    <name type="scientific">Prunus armeniaca</name>
    <name type="common">Apricot</name>
    <name type="synonym">Armeniaca vulgaris</name>
    <dbReference type="NCBI Taxonomy" id="36596"/>
    <lineage>
        <taxon>Eukaryota</taxon>
        <taxon>Viridiplantae</taxon>
        <taxon>Streptophyta</taxon>
        <taxon>Embryophyta</taxon>
        <taxon>Tracheophyta</taxon>
        <taxon>Spermatophyta</taxon>
        <taxon>Magnoliopsida</taxon>
        <taxon>eudicotyledons</taxon>
        <taxon>Gunneridae</taxon>
        <taxon>Pentapetalae</taxon>
        <taxon>rosids</taxon>
        <taxon>fabids</taxon>
        <taxon>Rosales</taxon>
        <taxon>Rosaceae</taxon>
        <taxon>Amygdaloideae</taxon>
        <taxon>Amygdaleae</taxon>
        <taxon>Prunus</taxon>
    </lineage>
</organism>
<keyword evidence="3" id="KW-1185">Reference proteome</keyword>
<name>A0A6J5VWW9_PRUAR</name>
<protein>
    <submittedName>
        <fullName evidence="2">Uncharacterized protein</fullName>
    </submittedName>
</protein>
<reference evidence="3" key="1">
    <citation type="journal article" date="2020" name="Genome Biol.">
        <title>Gamete binning: chromosome-level and haplotype-resolved genome assembly enabled by high-throughput single-cell sequencing of gamete genomes.</title>
        <authorList>
            <person name="Campoy J.A."/>
            <person name="Sun H."/>
            <person name="Goel M."/>
            <person name="Jiao W.-B."/>
            <person name="Folz-Donahue K."/>
            <person name="Wang N."/>
            <person name="Rubio M."/>
            <person name="Liu C."/>
            <person name="Kukat C."/>
            <person name="Ruiz D."/>
            <person name="Huettel B."/>
            <person name="Schneeberger K."/>
        </authorList>
    </citation>
    <scope>NUCLEOTIDE SEQUENCE [LARGE SCALE GENOMIC DNA]</scope>
    <source>
        <strain evidence="3">cv. Rojo Pasion</strain>
    </source>
</reference>
<feature type="compositionally biased region" description="Basic and acidic residues" evidence="1">
    <location>
        <begin position="1"/>
        <end position="13"/>
    </location>
</feature>
<dbReference type="AlphaFoldDB" id="A0A6J5VWW9"/>
<evidence type="ECO:0000313" key="2">
    <source>
        <dbReference type="EMBL" id="CAB4292733.1"/>
    </source>
</evidence>
<dbReference type="EMBL" id="CAEKKB010000001">
    <property type="protein sequence ID" value="CAB4292733.1"/>
    <property type="molecule type" value="Genomic_DNA"/>
</dbReference>
<feature type="region of interest" description="Disordered" evidence="1">
    <location>
        <begin position="1"/>
        <end position="29"/>
    </location>
</feature>
<sequence>MDSGTEIEHDAKMPSHSSFPSDGCLGVGHDMAVEGMLPNASRHKDKYPLYQIEQVGLPNEQPDGISKLRGS</sequence>
<evidence type="ECO:0000313" key="3">
    <source>
        <dbReference type="Proteomes" id="UP000507245"/>
    </source>
</evidence>
<gene>
    <name evidence="2" type="ORF">ORAREDHAP_LOCUS1272</name>
</gene>